<reference evidence="5 6" key="1">
    <citation type="submission" date="2016-12" db="EMBL/GenBank/DDBJ databases">
        <authorList>
            <person name="Song W.-J."/>
            <person name="Kurnit D.M."/>
        </authorList>
    </citation>
    <scope>NUCLEOTIDE SEQUENCE [LARGE SCALE GENOMIC DNA]</scope>
    <source>
        <strain evidence="5 6">IMCC3135</strain>
    </source>
</reference>
<dbReference type="EMBL" id="CP018632">
    <property type="protein sequence ID" value="ASJ73067.1"/>
    <property type="molecule type" value="Genomic_DNA"/>
</dbReference>
<dbReference type="RefSeq" id="WP_088918315.1">
    <property type="nucleotide sequence ID" value="NZ_CP018632.1"/>
</dbReference>
<proteinExistence type="predicted"/>
<name>A0A2Z2NZ57_9GAMM</name>
<dbReference type="KEGG" id="gai:IMCC3135_14910"/>
<dbReference type="PRINTS" id="PR00035">
    <property type="entry name" value="HTHGNTR"/>
</dbReference>
<sequence length="251" mass="27825">MNKAVEMGGSLVSAPLHEQVKDRIVERITSGSWSAGDVLPTETELAKMLGVSYGTIRRAMGDLTNEGIVMRRRRTGTVVTGRMPNHTLSRFYKYFRLQTSDGQLITTVAKVLGIANRQASQAESERLKLPPDTCVTQLTRVRIAGDKPVMLDNFIIPHTRVSNFPTTTEAVPELIFNWLLAEHGIQLGAVLEKVTARIATQSERKMLEVESSDALALLDINALALDNMNEPLLIMQHAALTEAHCYVNEMR</sequence>
<dbReference type="PANTHER" id="PTHR44846:SF1">
    <property type="entry name" value="MANNOSYL-D-GLYCERATE TRANSPORT_METABOLISM SYSTEM REPRESSOR MNGR-RELATED"/>
    <property type="match status" value="1"/>
</dbReference>
<dbReference type="Proteomes" id="UP000250079">
    <property type="component" value="Chromosome"/>
</dbReference>
<dbReference type="SMART" id="SM00345">
    <property type="entry name" value="HTH_GNTR"/>
    <property type="match status" value="1"/>
</dbReference>
<evidence type="ECO:0000259" key="4">
    <source>
        <dbReference type="PROSITE" id="PS50949"/>
    </source>
</evidence>
<keyword evidence="2" id="KW-0238">DNA-binding</keyword>
<organism evidence="5 6">
    <name type="scientific">Granulosicoccus antarcticus IMCC3135</name>
    <dbReference type="NCBI Taxonomy" id="1192854"/>
    <lineage>
        <taxon>Bacteria</taxon>
        <taxon>Pseudomonadati</taxon>
        <taxon>Pseudomonadota</taxon>
        <taxon>Gammaproteobacteria</taxon>
        <taxon>Chromatiales</taxon>
        <taxon>Granulosicoccaceae</taxon>
        <taxon>Granulosicoccus</taxon>
    </lineage>
</organism>
<dbReference type="Gene3D" id="1.10.10.10">
    <property type="entry name" value="Winged helix-like DNA-binding domain superfamily/Winged helix DNA-binding domain"/>
    <property type="match status" value="1"/>
</dbReference>
<dbReference type="SMART" id="SM00866">
    <property type="entry name" value="UTRA"/>
    <property type="match status" value="1"/>
</dbReference>
<dbReference type="AlphaFoldDB" id="A0A2Z2NZ57"/>
<dbReference type="PANTHER" id="PTHR44846">
    <property type="entry name" value="MANNOSYL-D-GLYCERATE TRANSPORT/METABOLISM SYSTEM REPRESSOR MNGR-RELATED"/>
    <property type="match status" value="1"/>
</dbReference>
<dbReference type="InterPro" id="IPR028978">
    <property type="entry name" value="Chorismate_lyase_/UTRA_dom_sf"/>
</dbReference>
<dbReference type="InterPro" id="IPR036390">
    <property type="entry name" value="WH_DNA-bd_sf"/>
</dbReference>
<feature type="domain" description="HTH gntR-type" evidence="4">
    <location>
        <begin position="14"/>
        <end position="82"/>
    </location>
</feature>
<keyword evidence="6" id="KW-1185">Reference proteome</keyword>
<evidence type="ECO:0000256" key="3">
    <source>
        <dbReference type="ARBA" id="ARBA00023163"/>
    </source>
</evidence>
<evidence type="ECO:0000256" key="1">
    <source>
        <dbReference type="ARBA" id="ARBA00023015"/>
    </source>
</evidence>
<protein>
    <submittedName>
        <fullName evidence="5">Putative HTH-type transcriptional regulator YurK</fullName>
    </submittedName>
</protein>
<dbReference type="InterPro" id="IPR000524">
    <property type="entry name" value="Tscrpt_reg_HTH_GntR"/>
</dbReference>
<accession>A0A2Z2NZ57</accession>
<dbReference type="CDD" id="cd07377">
    <property type="entry name" value="WHTH_GntR"/>
    <property type="match status" value="1"/>
</dbReference>
<dbReference type="Pfam" id="PF00392">
    <property type="entry name" value="GntR"/>
    <property type="match status" value="1"/>
</dbReference>
<keyword evidence="3" id="KW-0804">Transcription</keyword>
<dbReference type="GO" id="GO:0003700">
    <property type="term" value="F:DNA-binding transcription factor activity"/>
    <property type="evidence" value="ECO:0007669"/>
    <property type="project" value="InterPro"/>
</dbReference>
<dbReference type="Pfam" id="PF07702">
    <property type="entry name" value="UTRA"/>
    <property type="match status" value="1"/>
</dbReference>
<dbReference type="Gene3D" id="3.40.1410.10">
    <property type="entry name" value="Chorismate lyase-like"/>
    <property type="match status" value="1"/>
</dbReference>
<dbReference type="InterPro" id="IPR011663">
    <property type="entry name" value="UTRA"/>
</dbReference>
<gene>
    <name evidence="5" type="primary">yurK_1</name>
    <name evidence="5" type="ORF">IMCC3135_14910</name>
</gene>
<evidence type="ECO:0000313" key="6">
    <source>
        <dbReference type="Proteomes" id="UP000250079"/>
    </source>
</evidence>
<dbReference type="InterPro" id="IPR050679">
    <property type="entry name" value="Bact_HTH_transcr_reg"/>
</dbReference>
<keyword evidence="1" id="KW-0805">Transcription regulation</keyword>
<dbReference type="GO" id="GO:0045892">
    <property type="term" value="P:negative regulation of DNA-templated transcription"/>
    <property type="evidence" value="ECO:0007669"/>
    <property type="project" value="TreeGrafter"/>
</dbReference>
<dbReference type="PROSITE" id="PS50949">
    <property type="entry name" value="HTH_GNTR"/>
    <property type="match status" value="1"/>
</dbReference>
<dbReference type="GO" id="GO:0003677">
    <property type="term" value="F:DNA binding"/>
    <property type="evidence" value="ECO:0007669"/>
    <property type="project" value="UniProtKB-KW"/>
</dbReference>
<evidence type="ECO:0000313" key="5">
    <source>
        <dbReference type="EMBL" id="ASJ73067.1"/>
    </source>
</evidence>
<evidence type="ECO:0000256" key="2">
    <source>
        <dbReference type="ARBA" id="ARBA00023125"/>
    </source>
</evidence>
<dbReference type="SUPFAM" id="SSF46785">
    <property type="entry name" value="Winged helix' DNA-binding domain"/>
    <property type="match status" value="1"/>
</dbReference>
<dbReference type="OrthoDB" id="9784545at2"/>
<dbReference type="InterPro" id="IPR036388">
    <property type="entry name" value="WH-like_DNA-bd_sf"/>
</dbReference>
<dbReference type="SUPFAM" id="SSF64288">
    <property type="entry name" value="Chorismate lyase-like"/>
    <property type="match status" value="1"/>
</dbReference>